<dbReference type="STRING" id="225164.V3ZGI5"/>
<dbReference type="PANTHER" id="PTHR24174">
    <property type="entry name" value="ANKYRIN REPEAT AND STERILE ALPHA MOTIF DOMAIN-CONTAINING PROTEIN 1"/>
    <property type="match status" value="1"/>
</dbReference>
<dbReference type="OrthoDB" id="10039052at2759"/>
<dbReference type="HOGENOM" id="CLU_032911_0_0_1"/>
<evidence type="ECO:0000313" key="7">
    <source>
        <dbReference type="Proteomes" id="UP000030746"/>
    </source>
</evidence>
<reference evidence="6 7" key="1">
    <citation type="journal article" date="2013" name="Nature">
        <title>Insights into bilaterian evolution from three spiralian genomes.</title>
        <authorList>
            <person name="Simakov O."/>
            <person name="Marletaz F."/>
            <person name="Cho S.J."/>
            <person name="Edsinger-Gonzales E."/>
            <person name="Havlak P."/>
            <person name="Hellsten U."/>
            <person name="Kuo D.H."/>
            <person name="Larsson T."/>
            <person name="Lv J."/>
            <person name="Arendt D."/>
            <person name="Savage R."/>
            <person name="Osoegawa K."/>
            <person name="de Jong P."/>
            <person name="Grimwood J."/>
            <person name="Chapman J.A."/>
            <person name="Shapiro H."/>
            <person name="Aerts A."/>
            <person name="Otillar R.P."/>
            <person name="Terry A.Y."/>
            <person name="Boore J.L."/>
            <person name="Grigoriev I.V."/>
            <person name="Lindberg D.R."/>
            <person name="Seaver E.C."/>
            <person name="Weisblat D.A."/>
            <person name="Putnam N.H."/>
            <person name="Rokhsar D.S."/>
        </authorList>
    </citation>
    <scope>NUCLEOTIDE SEQUENCE [LARGE SCALE GENOMIC DNA]</scope>
</reference>
<dbReference type="KEGG" id="lgi:LOTGIDRAFT_82148"/>
<dbReference type="GeneID" id="20252529"/>
<evidence type="ECO:0000256" key="1">
    <source>
        <dbReference type="ARBA" id="ARBA00022737"/>
    </source>
</evidence>
<dbReference type="InterPro" id="IPR006020">
    <property type="entry name" value="PTB/PI_dom"/>
</dbReference>
<evidence type="ECO:0000256" key="3">
    <source>
        <dbReference type="SAM" id="MobiDB-lite"/>
    </source>
</evidence>
<protein>
    <recommendedName>
        <fullName evidence="8">PID domain-containing protein</fullName>
    </recommendedName>
</protein>
<feature type="non-terminal residue" evidence="6">
    <location>
        <position position="385"/>
    </location>
</feature>
<evidence type="ECO:0000259" key="5">
    <source>
        <dbReference type="PROSITE" id="PS50105"/>
    </source>
</evidence>
<dbReference type="CDD" id="cd01274">
    <property type="entry name" value="PTB_Anks"/>
    <property type="match status" value="1"/>
</dbReference>
<dbReference type="SUPFAM" id="SSF47769">
    <property type="entry name" value="SAM/Pointed domain"/>
    <property type="match status" value="2"/>
</dbReference>
<feature type="domain" description="SAM" evidence="5">
    <location>
        <begin position="76"/>
        <end position="131"/>
    </location>
</feature>
<dbReference type="SUPFAM" id="SSF50729">
    <property type="entry name" value="PH domain-like"/>
    <property type="match status" value="1"/>
</dbReference>
<dbReference type="GO" id="GO:0005829">
    <property type="term" value="C:cytosol"/>
    <property type="evidence" value="ECO:0007669"/>
    <property type="project" value="TreeGrafter"/>
</dbReference>
<keyword evidence="2" id="KW-0040">ANK repeat</keyword>
<dbReference type="CTD" id="20252529"/>
<dbReference type="AlphaFoldDB" id="V3ZGI5"/>
<dbReference type="Pfam" id="PF00536">
    <property type="entry name" value="SAM_1"/>
    <property type="match status" value="2"/>
</dbReference>
<organism evidence="6 7">
    <name type="scientific">Lottia gigantea</name>
    <name type="common">Giant owl limpet</name>
    <dbReference type="NCBI Taxonomy" id="225164"/>
    <lineage>
        <taxon>Eukaryota</taxon>
        <taxon>Metazoa</taxon>
        <taxon>Spiralia</taxon>
        <taxon>Lophotrochozoa</taxon>
        <taxon>Mollusca</taxon>
        <taxon>Gastropoda</taxon>
        <taxon>Patellogastropoda</taxon>
        <taxon>Lottioidea</taxon>
        <taxon>Lottiidae</taxon>
        <taxon>Lottia</taxon>
    </lineage>
</organism>
<dbReference type="EMBL" id="KB203738">
    <property type="protein sequence ID" value="ESO83277.1"/>
    <property type="molecule type" value="Genomic_DNA"/>
</dbReference>
<keyword evidence="1" id="KW-0677">Repeat</keyword>
<dbReference type="InterPro" id="IPR013761">
    <property type="entry name" value="SAM/pointed_sf"/>
</dbReference>
<keyword evidence="7" id="KW-1185">Reference proteome</keyword>
<dbReference type="PROSITE" id="PS50105">
    <property type="entry name" value="SAM_DOMAIN"/>
    <property type="match status" value="2"/>
</dbReference>
<gene>
    <name evidence="6" type="ORF">LOTGIDRAFT_82148</name>
</gene>
<evidence type="ECO:0000313" key="6">
    <source>
        <dbReference type="EMBL" id="ESO83277.1"/>
    </source>
</evidence>
<feature type="compositionally biased region" description="Polar residues" evidence="3">
    <location>
        <begin position="143"/>
        <end position="161"/>
    </location>
</feature>
<dbReference type="Gene3D" id="1.10.150.50">
    <property type="entry name" value="Transcription Factor, Ets-1"/>
    <property type="match status" value="2"/>
</dbReference>
<proteinExistence type="predicted"/>
<evidence type="ECO:0000259" key="4">
    <source>
        <dbReference type="PROSITE" id="PS01179"/>
    </source>
</evidence>
<feature type="domain" description="SAM" evidence="5">
    <location>
        <begin position="1"/>
        <end position="65"/>
    </location>
</feature>
<feature type="domain" description="PID" evidence="4">
    <location>
        <begin position="248"/>
        <end position="384"/>
    </location>
</feature>
<name>V3ZGI5_LOTGI</name>
<dbReference type="PANTHER" id="PTHR24174:SF1">
    <property type="entry name" value="IP14385P"/>
    <property type="match status" value="1"/>
</dbReference>
<evidence type="ECO:0000256" key="2">
    <source>
        <dbReference type="ARBA" id="ARBA00023043"/>
    </source>
</evidence>
<dbReference type="OMA" id="DEGACGK"/>
<dbReference type="Proteomes" id="UP000030746">
    <property type="component" value="Unassembled WGS sequence"/>
</dbReference>
<accession>V3ZGI5</accession>
<dbReference type="RefSeq" id="XP_009066007.1">
    <property type="nucleotide sequence ID" value="XM_009067759.1"/>
</dbReference>
<sequence length="385" mass="43610">IHGVGEWLEIIGLGQYENTLIANGFDDTDFLGSNILEDSEIEGIGIKDMLHRKRILESSKLLPPLKPIDQNKLPTSVEDWLKSLRLEHYYDTFKSHGYDSMERVVKLWELELSTVLDISSVGHRRRILASLGDRPAIDKKETTLQTPVNDGEDTPSQNSLVMTDGQDSDESSKQVCRILFICSEMNRGSKRNNIFKTDDLKVTFHLICFQSQSIKDSTIHIRPPHLAHTTGSIRHWRHRPEVLIKGCCNYTSQYLGSTLVKELNGPESTQAGIAKLKLICIFLLQKSSDVIAKIPTIMLSISYRGVKFIDAKSKKVICDHEIANIFCACQDAEHLNFFAYITKDRETAKHYCHVFSVRSLELAGEIILTLGEAFEIAYQMALKEK</sequence>
<dbReference type="Pfam" id="PF00640">
    <property type="entry name" value="PID"/>
    <property type="match status" value="1"/>
</dbReference>
<dbReference type="PROSITE" id="PS01179">
    <property type="entry name" value="PID"/>
    <property type="match status" value="1"/>
</dbReference>
<dbReference type="SMART" id="SM00462">
    <property type="entry name" value="PTB"/>
    <property type="match status" value="1"/>
</dbReference>
<dbReference type="SMART" id="SM00454">
    <property type="entry name" value="SAM"/>
    <property type="match status" value="2"/>
</dbReference>
<evidence type="ECO:0008006" key="8">
    <source>
        <dbReference type="Google" id="ProtNLM"/>
    </source>
</evidence>
<dbReference type="InterPro" id="IPR001660">
    <property type="entry name" value="SAM"/>
</dbReference>
<dbReference type="InterPro" id="IPR033635">
    <property type="entry name" value="ANKS1/Caskin"/>
</dbReference>
<dbReference type="InterPro" id="IPR011993">
    <property type="entry name" value="PH-like_dom_sf"/>
</dbReference>
<dbReference type="Gene3D" id="2.30.29.30">
    <property type="entry name" value="Pleckstrin-homology domain (PH domain)/Phosphotyrosine-binding domain (PTB)"/>
    <property type="match status" value="1"/>
</dbReference>
<feature type="non-terminal residue" evidence="6">
    <location>
        <position position="1"/>
    </location>
</feature>
<feature type="region of interest" description="Disordered" evidence="3">
    <location>
        <begin position="138"/>
        <end position="168"/>
    </location>
</feature>